<dbReference type="PROSITE" id="PS50109">
    <property type="entry name" value="HIS_KIN"/>
    <property type="match status" value="1"/>
</dbReference>
<dbReference type="InterPro" id="IPR010559">
    <property type="entry name" value="Sig_transdc_His_kin_internal"/>
</dbReference>
<protein>
    <recommendedName>
        <fullName evidence="2">histidine kinase</fullName>
        <ecNumber evidence="2">2.7.13.3</ecNumber>
    </recommendedName>
</protein>
<name>A0AA96LBZ5_9BACL</name>
<evidence type="ECO:0000256" key="1">
    <source>
        <dbReference type="ARBA" id="ARBA00000085"/>
    </source>
</evidence>
<dbReference type="GO" id="GO:0005524">
    <property type="term" value="F:ATP binding"/>
    <property type="evidence" value="ECO:0007669"/>
    <property type="project" value="UniProtKB-KW"/>
</dbReference>
<evidence type="ECO:0000256" key="7">
    <source>
        <dbReference type="ARBA" id="ARBA00023012"/>
    </source>
</evidence>
<dbReference type="EMBL" id="CP130318">
    <property type="protein sequence ID" value="WNQ09047.1"/>
    <property type="molecule type" value="Genomic_DNA"/>
</dbReference>
<dbReference type="PANTHER" id="PTHR34220:SF7">
    <property type="entry name" value="SENSOR HISTIDINE KINASE YPDA"/>
    <property type="match status" value="1"/>
</dbReference>
<dbReference type="Pfam" id="PF02518">
    <property type="entry name" value="HATPase_c"/>
    <property type="match status" value="1"/>
</dbReference>
<evidence type="ECO:0000256" key="5">
    <source>
        <dbReference type="ARBA" id="ARBA00022777"/>
    </source>
</evidence>
<dbReference type="GO" id="GO:0000155">
    <property type="term" value="F:phosphorelay sensor kinase activity"/>
    <property type="evidence" value="ECO:0007669"/>
    <property type="project" value="InterPro"/>
</dbReference>
<keyword evidence="8" id="KW-0812">Transmembrane</keyword>
<evidence type="ECO:0000256" key="6">
    <source>
        <dbReference type="ARBA" id="ARBA00022840"/>
    </source>
</evidence>
<dbReference type="GO" id="GO:0016020">
    <property type="term" value="C:membrane"/>
    <property type="evidence" value="ECO:0007669"/>
    <property type="project" value="InterPro"/>
</dbReference>
<keyword evidence="3" id="KW-0808">Transferase</keyword>
<dbReference type="PRINTS" id="PR00344">
    <property type="entry name" value="BCTRLSENSOR"/>
</dbReference>
<dbReference type="InterPro" id="IPR004358">
    <property type="entry name" value="Sig_transdc_His_kin-like_C"/>
</dbReference>
<proteinExistence type="predicted"/>
<evidence type="ECO:0000313" key="10">
    <source>
        <dbReference type="EMBL" id="WNQ09047.1"/>
    </source>
</evidence>
<keyword evidence="5 10" id="KW-0418">Kinase</keyword>
<evidence type="ECO:0000256" key="2">
    <source>
        <dbReference type="ARBA" id="ARBA00012438"/>
    </source>
</evidence>
<dbReference type="RefSeq" id="WP_315602814.1">
    <property type="nucleotide sequence ID" value="NZ_CP130318.1"/>
</dbReference>
<dbReference type="Pfam" id="PF06580">
    <property type="entry name" value="His_kinase"/>
    <property type="match status" value="1"/>
</dbReference>
<gene>
    <name evidence="10" type="ORF">MJA45_15475</name>
</gene>
<dbReference type="SMART" id="SM00387">
    <property type="entry name" value="HATPase_c"/>
    <property type="match status" value="1"/>
</dbReference>
<dbReference type="KEGG" id="paun:MJA45_15475"/>
<feature type="transmembrane region" description="Helical" evidence="8">
    <location>
        <begin position="20"/>
        <end position="41"/>
    </location>
</feature>
<keyword evidence="6" id="KW-0067">ATP-binding</keyword>
<dbReference type="SUPFAM" id="SSF55874">
    <property type="entry name" value="ATPase domain of HSP90 chaperone/DNA topoisomerase II/histidine kinase"/>
    <property type="match status" value="1"/>
</dbReference>
<sequence length="580" mass="65995">MAISRSGPAPAARSYSLKYRLIVMLLISSLMPLVLIGTISYSSMYAMLKNKAEAGFQSHLHQVRISLENTLAQLNHTSQQLAFDGRVGKNLEGYLIADPYQKRELREEIQSQLNLIHFTNPTLGLIFYYLGSENQTIFENFAVPSVDLSKLPKLFNFNTITYFGPHLSLNPIDGNQVLSIMRQVEIPGREDVYVYIETNFKFAESILNQSSFGSGLTHLIVDETGRIVYSDKPEDFSVGTAYADNPHFGSHGNYVRLEEKSNQSWKVIAAIPNKEYRKEINRWLGQFLLAAVLTVALSLFTAWLIWRTVYRPLNLLNLDIRRMKHSGESFSERRSRITEFAVVYREFADMRRRIHGLIGEVKQKEKSKAKLEVEKLMTQINPHFIHNTLDTVRWLARANGQKDIDRLVSMLNKVLHYNLGKTGPARIRDELEALKGYVELQGIRYNFTFDVSIQAEEEALDLPIPRFILQPLVENALYHGLGDKGVIEVDVRQEDTGHLRISVRDNGEGMTPHEISRLLGEETEEGERKVGMGIGLRYVFRTLKYQFGEEAEIHMESSPGEGTLVTLKLPVKGNKEGEAS</sequence>
<evidence type="ECO:0000256" key="4">
    <source>
        <dbReference type="ARBA" id="ARBA00022741"/>
    </source>
</evidence>
<keyword evidence="8" id="KW-0472">Membrane</keyword>
<feature type="transmembrane region" description="Helical" evidence="8">
    <location>
        <begin position="283"/>
        <end position="306"/>
    </location>
</feature>
<dbReference type="Gene3D" id="6.10.340.10">
    <property type="match status" value="1"/>
</dbReference>
<dbReference type="EC" id="2.7.13.3" evidence="2"/>
<dbReference type="AlphaFoldDB" id="A0AA96LBZ5"/>
<dbReference type="Proteomes" id="UP001305702">
    <property type="component" value="Chromosome"/>
</dbReference>
<evidence type="ECO:0000256" key="3">
    <source>
        <dbReference type="ARBA" id="ARBA00022679"/>
    </source>
</evidence>
<evidence type="ECO:0000313" key="11">
    <source>
        <dbReference type="Proteomes" id="UP001305702"/>
    </source>
</evidence>
<evidence type="ECO:0000259" key="9">
    <source>
        <dbReference type="PROSITE" id="PS50109"/>
    </source>
</evidence>
<keyword evidence="4" id="KW-0547">Nucleotide-binding</keyword>
<dbReference type="PANTHER" id="PTHR34220">
    <property type="entry name" value="SENSOR HISTIDINE KINASE YPDA"/>
    <property type="match status" value="1"/>
</dbReference>
<evidence type="ECO:0000256" key="8">
    <source>
        <dbReference type="SAM" id="Phobius"/>
    </source>
</evidence>
<dbReference type="InterPro" id="IPR005467">
    <property type="entry name" value="His_kinase_dom"/>
</dbReference>
<organism evidence="10 11">
    <name type="scientific">Paenibacillus aurantius</name>
    <dbReference type="NCBI Taxonomy" id="2918900"/>
    <lineage>
        <taxon>Bacteria</taxon>
        <taxon>Bacillati</taxon>
        <taxon>Bacillota</taxon>
        <taxon>Bacilli</taxon>
        <taxon>Bacillales</taxon>
        <taxon>Paenibacillaceae</taxon>
        <taxon>Paenibacillus</taxon>
    </lineage>
</organism>
<dbReference type="InterPro" id="IPR003594">
    <property type="entry name" value="HATPase_dom"/>
</dbReference>
<dbReference type="InterPro" id="IPR050640">
    <property type="entry name" value="Bact_2-comp_sensor_kinase"/>
</dbReference>
<dbReference type="InterPro" id="IPR036890">
    <property type="entry name" value="HATPase_C_sf"/>
</dbReference>
<keyword evidence="7" id="KW-0902">Two-component regulatory system</keyword>
<keyword evidence="8" id="KW-1133">Transmembrane helix</keyword>
<dbReference type="Gene3D" id="3.30.565.10">
    <property type="entry name" value="Histidine kinase-like ATPase, C-terminal domain"/>
    <property type="match status" value="1"/>
</dbReference>
<keyword evidence="11" id="KW-1185">Reference proteome</keyword>
<feature type="domain" description="Histidine kinase" evidence="9">
    <location>
        <begin position="468"/>
        <end position="573"/>
    </location>
</feature>
<comment type="catalytic activity">
    <reaction evidence="1">
        <text>ATP + protein L-histidine = ADP + protein N-phospho-L-histidine.</text>
        <dbReference type="EC" id="2.7.13.3"/>
    </reaction>
</comment>
<accession>A0AA96LBZ5</accession>
<reference evidence="10 11" key="1">
    <citation type="submission" date="2022-02" db="EMBL/GenBank/DDBJ databases">
        <title>Paenibacillus sp. MBLB1776 Whole Genome Shotgun Sequencing.</title>
        <authorList>
            <person name="Hwang C.Y."/>
            <person name="Cho E.-S."/>
            <person name="Seo M.-J."/>
        </authorList>
    </citation>
    <scope>NUCLEOTIDE SEQUENCE [LARGE SCALE GENOMIC DNA]</scope>
    <source>
        <strain evidence="10 11">MBLB1776</strain>
    </source>
</reference>